<protein>
    <recommendedName>
        <fullName evidence="3">Transcription elongation factor</fullName>
    </recommendedName>
</protein>
<dbReference type="Proteomes" id="UP000189475">
    <property type="component" value="Unassembled WGS sequence"/>
</dbReference>
<organism evidence="1 2">
    <name type="scientific">Vibrio palustris</name>
    <dbReference type="NCBI Taxonomy" id="1918946"/>
    <lineage>
        <taxon>Bacteria</taxon>
        <taxon>Pseudomonadati</taxon>
        <taxon>Pseudomonadota</taxon>
        <taxon>Gammaproteobacteria</taxon>
        <taxon>Vibrionales</taxon>
        <taxon>Vibrionaceae</taxon>
        <taxon>Vibrio</taxon>
    </lineage>
</organism>
<dbReference type="EMBL" id="FUFT01000005">
    <property type="protein sequence ID" value="SJL83913.1"/>
    <property type="molecule type" value="Genomic_DNA"/>
</dbReference>
<dbReference type="RefSeq" id="WP_077314319.1">
    <property type="nucleotide sequence ID" value="NZ_AP024888.1"/>
</dbReference>
<accession>A0A1R4B4T5</accession>
<evidence type="ECO:0000313" key="1">
    <source>
        <dbReference type="EMBL" id="SJL83913.1"/>
    </source>
</evidence>
<gene>
    <name evidence="1" type="ORF">VPAL9027_01892</name>
</gene>
<evidence type="ECO:0008006" key="3">
    <source>
        <dbReference type="Google" id="ProtNLM"/>
    </source>
</evidence>
<keyword evidence="2" id="KW-1185">Reference proteome</keyword>
<dbReference type="OrthoDB" id="5293337at2"/>
<dbReference type="STRING" id="1918946.VPAL9027_01892"/>
<reference evidence="1 2" key="1">
    <citation type="submission" date="2017-02" db="EMBL/GenBank/DDBJ databases">
        <authorList>
            <person name="Peterson S.W."/>
        </authorList>
    </citation>
    <scope>NUCLEOTIDE SEQUENCE [LARGE SCALE GENOMIC DNA]</scope>
    <source>
        <strain evidence="1 2">CECT 9027</strain>
    </source>
</reference>
<proteinExistence type="predicted"/>
<sequence>MINKQSLRQQLLQILHDQRANALTAADSAHDAATHEQSVAETQYDTVGLEAAYLAHGQSQRVMECDVMIQRLSALALRDFTDNDEIGYGALVTLSNNQVYWLLPVCGGARLKYASVSEQTITVVTDQSPLGQMLEGAEIAEVLANGHTIIAIC</sequence>
<evidence type="ECO:0000313" key="2">
    <source>
        <dbReference type="Proteomes" id="UP000189475"/>
    </source>
</evidence>
<name>A0A1R4B4T5_9VIBR</name>
<dbReference type="AlphaFoldDB" id="A0A1R4B4T5"/>